<dbReference type="EMBL" id="CAJOBJ010279940">
    <property type="protein sequence ID" value="CAF5142707.1"/>
    <property type="molecule type" value="Genomic_DNA"/>
</dbReference>
<feature type="transmembrane region" description="Helical" evidence="1">
    <location>
        <begin position="6"/>
        <end position="27"/>
    </location>
</feature>
<keyword evidence="1" id="KW-1133">Transmembrane helix</keyword>
<protein>
    <submittedName>
        <fullName evidence="2">Uncharacterized protein</fullName>
    </submittedName>
</protein>
<sequence>MHKQHTINSLILFITIFACVHSFEIFIKKTNNKNDSKIEEFKSFHNKTYNMSLLQTRYITIQVTPNDLYHDHHTNKSNVIGFKFQVKSTNIRVLDVKKEVIVPSKLENTTKSNNILLEDLFICKTNCFIEFKFLVL</sequence>
<reference evidence="2" key="1">
    <citation type="submission" date="2021-02" db="EMBL/GenBank/DDBJ databases">
        <authorList>
            <person name="Nowell W R."/>
        </authorList>
    </citation>
    <scope>NUCLEOTIDE SEQUENCE</scope>
</reference>
<evidence type="ECO:0000256" key="1">
    <source>
        <dbReference type="SAM" id="Phobius"/>
    </source>
</evidence>
<proteinExistence type="predicted"/>
<keyword evidence="1" id="KW-0812">Transmembrane</keyword>
<evidence type="ECO:0000313" key="2">
    <source>
        <dbReference type="EMBL" id="CAF5142707.1"/>
    </source>
</evidence>
<name>A0A8S3FWI5_9BILA</name>
<gene>
    <name evidence="2" type="ORF">GIL414_LOCUS64577</name>
</gene>
<dbReference type="AlphaFoldDB" id="A0A8S3FWI5"/>
<comment type="caution">
    <text evidence="2">The sequence shown here is derived from an EMBL/GenBank/DDBJ whole genome shotgun (WGS) entry which is preliminary data.</text>
</comment>
<keyword evidence="1" id="KW-0472">Membrane</keyword>
<accession>A0A8S3FWI5</accession>
<organism evidence="2 3">
    <name type="scientific">Rotaria magnacalcarata</name>
    <dbReference type="NCBI Taxonomy" id="392030"/>
    <lineage>
        <taxon>Eukaryota</taxon>
        <taxon>Metazoa</taxon>
        <taxon>Spiralia</taxon>
        <taxon>Gnathifera</taxon>
        <taxon>Rotifera</taxon>
        <taxon>Eurotatoria</taxon>
        <taxon>Bdelloidea</taxon>
        <taxon>Philodinida</taxon>
        <taxon>Philodinidae</taxon>
        <taxon>Rotaria</taxon>
    </lineage>
</organism>
<dbReference type="PROSITE" id="PS51257">
    <property type="entry name" value="PROKAR_LIPOPROTEIN"/>
    <property type="match status" value="1"/>
</dbReference>
<evidence type="ECO:0000313" key="3">
    <source>
        <dbReference type="Proteomes" id="UP000681720"/>
    </source>
</evidence>
<dbReference type="Proteomes" id="UP000681720">
    <property type="component" value="Unassembled WGS sequence"/>
</dbReference>